<comment type="caution">
    <text evidence="2">The sequence shown here is derived from an EMBL/GenBank/DDBJ whole genome shotgun (WGS) entry which is preliminary data.</text>
</comment>
<gene>
    <name evidence="2" type="ORF">IRY55_12495</name>
</gene>
<feature type="transmembrane region" description="Helical" evidence="1">
    <location>
        <begin position="76"/>
        <end position="95"/>
    </location>
</feature>
<feature type="transmembrane region" description="Helical" evidence="1">
    <location>
        <begin position="101"/>
        <end position="122"/>
    </location>
</feature>
<name>A0A8J7G4Q3_9BACL</name>
<keyword evidence="1" id="KW-0812">Transmembrane</keyword>
<proteinExistence type="predicted"/>
<accession>A0A8J7G4Q3</accession>
<evidence type="ECO:0000256" key="1">
    <source>
        <dbReference type="SAM" id="Phobius"/>
    </source>
</evidence>
<evidence type="ECO:0000313" key="2">
    <source>
        <dbReference type="EMBL" id="MBF4502180.1"/>
    </source>
</evidence>
<evidence type="ECO:0000313" key="3">
    <source>
        <dbReference type="Proteomes" id="UP000622653"/>
    </source>
</evidence>
<feature type="transmembrane region" description="Helical" evidence="1">
    <location>
        <begin position="129"/>
        <end position="148"/>
    </location>
</feature>
<dbReference type="AlphaFoldDB" id="A0A8J7G4Q3"/>
<keyword evidence="1" id="KW-1133">Transmembrane helix</keyword>
<feature type="transmembrane region" description="Helical" evidence="1">
    <location>
        <begin position="213"/>
        <end position="233"/>
    </location>
</feature>
<dbReference type="RefSeq" id="WP_194563666.1">
    <property type="nucleotide sequence ID" value="NZ_JADKPV010000009.1"/>
</dbReference>
<sequence>MLTRLLLILSLLAVSIVNILADVLPFHGGSTNEIVNRLPILIMPAYYTFFIRLAIISAFIYWVYRSFQSEINATFQTRALLLIGIWILNLGHLMLWHNDFYMYSTLSLLLALLIHYLLYLTYDKHINQWGGRIPISLSFGWTFLMMMFDFNYAITWHNWSAFGLSDPLWAVIMLTIATAFALHFVYHYTDIPLGLVFIWTFVGIAMKNGFEELFVSVAALFLSAVIFGFIVWVKQFKYKLESIAR</sequence>
<keyword evidence="3" id="KW-1185">Reference proteome</keyword>
<reference evidence="2" key="1">
    <citation type="submission" date="2020-11" db="EMBL/GenBank/DDBJ databases">
        <title>Multidrug resistant novel bacterium Savagea serpentis sp. nov., isolated from the scats of a vine snake (Ahaetulla nasuta).</title>
        <authorList>
            <person name="Venkata Ramana V."/>
            <person name="Vikas Patil S."/>
            <person name="Yogita Lugani V."/>
        </authorList>
    </citation>
    <scope>NUCLEOTIDE SEQUENCE</scope>
    <source>
        <strain evidence="2">SN6</strain>
    </source>
</reference>
<dbReference type="EMBL" id="JADKPV010000009">
    <property type="protein sequence ID" value="MBF4502180.1"/>
    <property type="molecule type" value="Genomic_DNA"/>
</dbReference>
<dbReference type="Proteomes" id="UP000622653">
    <property type="component" value="Unassembled WGS sequence"/>
</dbReference>
<feature type="transmembrane region" description="Helical" evidence="1">
    <location>
        <begin position="168"/>
        <end position="186"/>
    </location>
</feature>
<protein>
    <submittedName>
        <fullName evidence="2">Tryptophan-rich sensory protein</fullName>
    </submittedName>
</protein>
<organism evidence="2 3">
    <name type="scientific">Savagea serpentis</name>
    <dbReference type="NCBI Taxonomy" id="2785297"/>
    <lineage>
        <taxon>Bacteria</taxon>
        <taxon>Bacillati</taxon>
        <taxon>Bacillota</taxon>
        <taxon>Bacilli</taxon>
        <taxon>Bacillales</taxon>
        <taxon>Caryophanaceae</taxon>
        <taxon>Savagea</taxon>
    </lineage>
</organism>
<feature type="transmembrane region" description="Helical" evidence="1">
    <location>
        <begin position="45"/>
        <end position="64"/>
    </location>
</feature>
<keyword evidence="1" id="KW-0472">Membrane</keyword>
<feature type="transmembrane region" description="Helical" evidence="1">
    <location>
        <begin position="191"/>
        <end position="207"/>
    </location>
</feature>